<dbReference type="Proteomes" id="UP000009183">
    <property type="component" value="Chromosome 15"/>
</dbReference>
<accession>F6GVH4</accession>
<protein>
    <submittedName>
        <fullName evidence="1">Uncharacterized protein</fullName>
    </submittedName>
</protein>
<dbReference type="EMBL" id="FN594952">
    <property type="protein sequence ID" value="CCB43958.1"/>
    <property type="molecule type" value="Genomic_DNA"/>
</dbReference>
<sequence>MSHLSFSLIRAP</sequence>
<dbReference type="InParanoid" id="F6GVH4"/>
<evidence type="ECO:0000313" key="1">
    <source>
        <dbReference type="EMBL" id="CCB43958.1"/>
    </source>
</evidence>
<gene>
    <name evidence="1" type="ordered locus">VIT_15s0021g00110</name>
</gene>
<evidence type="ECO:0000313" key="2">
    <source>
        <dbReference type="Proteomes" id="UP000009183"/>
    </source>
</evidence>
<dbReference type="HOGENOM" id="CLU_3436928_0_0_1"/>
<reference evidence="2" key="1">
    <citation type="journal article" date="2007" name="Nature">
        <title>The grapevine genome sequence suggests ancestral hexaploidization in major angiosperm phyla.</title>
        <authorList>
            <consortium name="The French-Italian Public Consortium for Grapevine Genome Characterization."/>
            <person name="Jaillon O."/>
            <person name="Aury J.-M."/>
            <person name="Noel B."/>
            <person name="Policriti A."/>
            <person name="Clepet C."/>
            <person name="Casagrande A."/>
            <person name="Choisne N."/>
            <person name="Aubourg S."/>
            <person name="Vitulo N."/>
            <person name="Jubin C."/>
            <person name="Vezzi A."/>
            <person name="Legeai F."/>
            <person name="Hugueney P."/>
            <person name="Dasilva C."/>
            <person name="Horner D."/>
            <person name="Mica E."/>
            <person name="Jublot D."/>
            <person name="Poulain J."/>
            <person name="Bruyere C."/>
            <person name="Billault A."/>
            <person name="Segurens B."/>
            <person name="Gouyvenoux M."/>
            <person name="Ugarte E."/>
            <person name="Cattonaro F."/>
            <person name="Anthouard V."/>
            <person name="Vico V."/>
            <person name="Del Fabbro C."/>
            <person name="Alaux M."/>
            <person name="Di Gaspero G."/>
            <person name="Dumas V."/>
            <person name="Felice N."/>
            <person name="Paillard S."/>
            <person name="Juman I."/>
            <person name="Moroldo M."/>
            <person name="Scalabrin S."/>
            <person name="Canaguier A."/>
            <person name="Le Clainche I."/>
            <person name="Malacrida G."/>
            <person name="Durand E."/>
            <person name="Pesole G."/>
            <person name="Laucou V."/>
            <person name="Chatelet P."/>
            <person name="Merdinoglu D."/>
            <person name="Delledonne M."/>
            <person name="Pezzotti M."/>
            <person name="Lecharny A."/>
            <person name="Scarpelli C."/>
            <person name="Artiguenave F."/>
            <person name="Pe M.E."/>
            <person name="Valle G."/>
            <person name="Morgante M."/>
            <person name="Caboche M."/>
            <person name="Adam-Blondon A.-F."/>
            <person name="Weissenbach J."/>
            <person name="Quetier F."/>
            <person name="Wincker P."/>
        </authorList>
    </citation>
    <scope>NUCLEOTIDE SEQUENCE [LARGE SCALE GENOMIC DNA]</scope>
    <source>
        <strain evidence="2">cv. Pinot noir / PN40024</strain>
    </source>
</reference>
<name>F6GVH4_VITVI</name>
<keyword evidence="2" id="KW-1185">Reference proteome</keyword>
<organism evidence="1 2">
    <name type="scientific">Vitis vinifera</name>
    <name type="common">Grape</name>
    <dbReference type="NCBI Taxonomy" id="29760"/>
    <lineage>
        <taxon>Eukaryota</taxon>
        <taxon>Viridiplantae</taxon>
        <taxon>Streptophyta</taxon>
        <taxon>Embryophyta</taxon>
        <taxon>Tracheophyta</taxon>
        <taxon>Spermatophyta</taxon>
        <taxon>Magnoliopsida</taxon>
        <taxon>eudicotyledons</taxon>
        <taxon>Gunneridae</taxon>
        <taxon>Pentapetalae</taxon>
        <taxon>rosids</taxon>
        <taxon>Vitales</taxon>
        <taxon>Vitaceae</taxon>
        <taxon>Viteae</taxon>
        <taxon>Vitis</taxon>
    </lineage>
</organism>
<proteinExistence type="predicted"/>